<dbReference type="PANTHER" id="PTHR36760:SF1">
    <property type="entry name" value="ACIDIC LEUCINE-RICH NUCLEAR PHOSPHOPROTEIN 32 FAMILY B PROTEIN"/>
    <property type="match status" value="1"/>
</dbReference>
<reference evidence="2" key="2">
    <citation type="submission" date="2018-10" db="UniProtKB">
        <authorList>
            <consortium name="EnsemblPlants"/>
        </authorList>
    </citation>
    <scope>IDENTIFICATION</scope>
</reference>
<dbReference type="Gramene" id="TraesJAG4B03G02306840.1">
    <property type="protein sequence ID" value="TraesJAG4B03G02306840.1.CDS1"/>
    <property type="gene ID" value="TraesJAG4B03G02306840"/>
</dbReference>
<dbReference type="Gramene" id="TraesCLE_scaffold_013805_01G000100.1">
    <property type="protein sequence ID" value="TraesCLE_scaffold_013805_01G000100.1"/>
    <property type="gene ID" value="TraesCLE_scaffold_013805_01G000100"/>
</dbReference>
<organism evidence="2">
    <name type="scientific">Triticum aestivum</name>
    <name type="common">Wheat</name>
    <dbReference type="NCBI Taxonomy" id="4565"/>
    <lineage>
        <taxon>Eukaryota</taxon>
        <taxon>Viridiplantae</taxon>
        <taxon>Streptophyta</taxon>
        <taxon>Embryophyta</taxon>
        <taxon>Tracheophyta</taxon>
        <taxon>Spermatophyta</taxon>
        <taxon>Magnoliopsida</taxon>
        <taxon>Liliopsida</taxon>
        <taxon>Poales</taxon>
        <taxon>Poaceae</taxon>
        <taxon>BOP clade</taxon>
        <taxon>Pooideae</taxon>
        <taxon>Triticodae</taxon>
        <taxon>Triticeae</taxon>
        <taxon>Triticinae</taxon>
        <taxon>Triticum</taxon>
    </lineage>
</organism>
<dbReference type="Gramene" id="TraesNOR4B03G02327970.1">
    <property type="protein sequence ID" value="TraesNOR4B03G02327970.1.CDS1"/>
    <property type="gene ID" value="TraesNOR4B03G02327970"/>
</dbReference>
<dbReference type="Gramene" id="TraesLAC4B03G02251910.1">
    <property type="protein sequence ID" value="TraesLAC4B03G02251910.1.CDS1"/>
    <property type="gene ID" value="TraesLAC4B03G02251910"/>
</dbReference>
<dbReference type="Gramene" id="TraesLDM4B03G02298460.1">
    <property type="protein sequence ID" value="TraesLDM4B03G02298460.1.CDS1"/>
    <property type="gene ID" value="TraesLDM4B03G02298460"/>
</dbReference>
<dbReference type="Gramene" id="TraesWEE_scaffold_006759_01G000100.1">
    <property type="protein sequence ID" value="TraesWEE_scaffold_006759_01G000100.1"/>
    <property type="gene ID" value="TraesWEE_scaffold_006759_01G000100"/>
</dbReference>
<dbReference type="OrthoDB" id="1939140at2759"/>
<dbReference type="Gramene" id="TraesRN4B0100404200.1">
    <property type="protein sequence ID" value="TraesRN4B0100404200.1"/>
    <property type="gene ID" value="TraesRN4B0100404200"/>
</dbReference>
<sequence>MQAEEDEQPDGQYHQEDVQQPASEPQEKAELEDTDGRESPLMSTSIARRVHMRTSSENLADGADEGSPSKGKDYKRTLACKLYGERIQLKVCRDRAMAGHAPTTWKHRTI</sequence>
<keyword evidence="3" id="KW-1185">Reference proteome</keyword>
<reference evidence="2" key="1">
    <citation type="submission" date="2018-08" db="EMBL/GenBank/DDBJ databases">
        <authorList>
            <person name="Rossello M."/>
        </authorList>
    </citation>
    <scope>NUCLEOTIDE SEQUENCE [LARGE SCALE GENOMIC DNA]</scope>
    <source>
        <strain evidence="2">cv. Chinese Spring</strain>
    </source>
</reference>
<protein>
    <submittedName>
        <fullName evidence="2">Uncharacterized protein</fullName>
    </submittedName>
</protein>
<accession>A0A3B6IQN7</accession>
<dbReference type="Gramene" id="TraesJUL4B03G02333380.1">
    <property type="protein sequence ID" value="TraesJUL4B03G02333380.1.CDS1"/>
    <property type="gene ID" value="TraesJUL4B03G02333380"/>
</dbReference>
<evidence type="ECO:0000313" key="2">
    <source>
        <dbReference type="EnsemblPlants" id="TraesCS4B02G163600.1.cds1"/>
    </source>
</evidence>
<dbReference type="EnsemblPlants" id="TraesCS4B02G163600.1">
    <property type="protein sequence ID" value="TraesCS4B02G163600.1.cds1"/>
    <property type="gene ID" value="TraesCS4B02G163600"/>
</dbReference>
<proteinExistence type="predicted"/>
<dbReference type="Gramene" id="TraesMAC4B03G02314310.1">
    <property type="protein sequence ID" value="TraesMAC4B03G02314310.1.CDS1"/>
    <property type="gene ID" value="TraesMAC4B03G02314310"/>
</dbReference>
<dbReference type="Gramene" id="TraesCS4B03G0449000.1">
    <property type="protein sequence ID" value="TraesCS4B03G0449000.1.CDS1"/>
    <property type="gene ID" value="TraesCS4B03G0449000"/>
</dbReference>
<evidence type="ECO:0000256" key="1">
    <source>
        <dbReference type="SAM" id="MobiDB-lite"/>
    </source>
</evidence>
<name>A0A3B6IQN7_WHEAT</name>
<dbReference type="Gramene" id="TraesSYM4B03G02337300.1">
    <property type="protein sequence ID" value="TraesSYM4B03G02337300.1.CDS1"/>
    <property type="gene ID" value="TraesSYM4B03G02337300"/>
</dbReference>
<dbReference type="Proteomes" id="UP000019116">
    <property type="component" value="Chromosome 4B"/>
</dbReference>
<dbReference type="Gramene" id="TraesROB_scaffold_001882_01G000100.1">
    <property type="protein sequence ID" value="TraesROB_scaffold_001882_01G000100.1"/>
    <property type="gene ID" value="TraesROB_scaffold_001882_01G000100"/>
</dbReference>
<dbReference type="PaxDb" id="4565-Traes_4BL_48EAE853F.1"/>
<dbReference type="Gramene" id="TraesCS4B02G163600.1">
    <property type="protein sequence ID" value="TraesCS4B02G163600.1.cds1"/>
    <property type="gene ID" value="TraesCS4B02G163600"/>
</dbReference>
<dbReference type="PANTHER" id="PTHR36760">
    <property type="entry name" value="ACIDIC LEUCINE-RICH NUCLEAR PHOSPHOPROTEIN 32 FAMILY B PROTEIN"/>
    <property type="match status" value="1"/>
</dbReference>
<feature type="compositionally biased region" description="Basic and acidic residues" evidence="1">
    <location>
        <begin position="25"/>
        <end position="38"/>
    </location>
</feature>
<dbReference type="Gramene" id="TraesCAD_scaffold_002411_01G000100.1">
    <property type="protein sequence ID" value="TraesCAD_scaffold_002411_01G000100.1"/>
    <property type="gene ID" value="TraesCAD_scaffold_002411_01G000100"/>
</dbReference>
<evidence type="ECO:0000313" key="3">
    <source>
        <dbReference type="Proteomes" id="UP000019116"/>
    </source>
</evidence>
<dbReference type="Gramene" id="TraesARI4B03G02331690.1">
    <property type="protein sequence ID" value="TraesARI4B03G02331690.1.CDS1"/>
    <property type="gene ID" value="TraesARI4B03G02331690"/>
</dbReference>
<dbReference type="AlphaFoldDB" id="A0A3B6IQN7"/>
<dbReference type="Gramene" id="TraesSTA4B03G02290610.1">
    <property type="protein sequence ID" value="TraesSTA4B03G02290610.1.CDS1"/>
    <property type="gene ID" value="TraesSTA4B03G02290610"/>
</dbReference>
<feature type="region of interest" description="Disordered" evidence="1">
    <location>
        <begin position="1"/>
        <end position="75"/>
    </location>
</feature>